<gene>
    <name evidence="2" type="primary">cas5e</name>
    <name evidence="2" type="ORF">FYJ24_05875</name>
</gene>
<keyword evidence="3" id="KW-1185">Reference proteome</keyword>
<dbReference type="NCBIfam" id="TIGR02593">
    <property type="entry name" value="CRISPR_cas5"/>
    <property type="match status" value="1"/>
</dbReference>
<dbReference type="EMBL" id="VULO01000006">
    <property type="protein sequence ID" value="MSS84300.1"/>
    <property type="molecule type" value="Genomic_DNA"/>
</dbReference>
<dbReference type="InterPro" id="IPR013422">
    <property type="entry name" value="CRISPR-assoc_prot_Cas5_N"/>
</dbReference>
<dbReference type="NCBIfam" id="TIGR01868">
    <property type="entry name" value="casD_Cas5e"/>
    <property type="match status" value="1"/>
</dbReference>
<organism evidence="2 3">
    <name type="scientific">Scrofimicrobium canadense</name>
    <dbReference type="NCBI Taxonomy" id="2652290"/>
    <lineage>
        <taxon>Bacteria</taxon>
        <taxon>Bacillati</taxon>
        <taxon>Actinomycetota</taxon>
        <taxon>Actinomycetes</taxon>
        <taxon>Actinomycetales</taxon>
        <taxon>Actinomycetaceae</taxon>
        <taxon>Scrofimicrobium</taxon>
    </lineage>
</organism>
<dbReference type="Proteomes" id="UP000470875">
    <property type="component" value="Unassembled WGS sequence"/>
</dbReference>
<dbReference type="InterPro" id="IPR010147">
    <property type="entry name" value="CRISPR-assoc_prot_CasD"/>
</dbReference>
<protein>
    <submittedName>
        <fullName evidence="2">Type I-E CRISPR-associated protein Cas5/CasD</fullName>
    </submittedName>
</protein>
<evidence type="ECO:0000256" key="1">
    <source>
        <dbReference type="ARBA" id="ARBA00023118"/>
    </source>
</evidence>
<dbReference type="Pfam" id="PF09704">
    <property type="entry name" value="Cas_Cas5d"/>
    <property type="match status" value="1"/>
</dbReference>
<evidence type="ECO:0000313" key="2">
    <source>
        <dbReference type="EMBL" id="MSS84300.1"/>
    </source>
</evidence>
<proteinExistence type="predicted"/>
<dbReference type="Gene3D" id="3.30.70.2660">
    <property type="match status" value="1"/>
</dbReference>
<reference evidence="2 3" key="1">
    <citation type="submission" date="2019-08" db="EMBL/GenBank/DDBJ databases">
        <title>In-depth cultivation of the pig gut microbiome towards novel bacterial diversity and tailored functional studies.</title>
        <authorList>
            <person name="Wylensek D."/>
            <person name="Hitch T.C.A."/>
            <person name="Clavel T."/>
        </authorList>
    </citation>
    <scope>NUCLEOTIDE SEQUENCE [LARGE SCALE GENOMIC DNA]</scope>
    <source>
        <strain evidence="2 3">WB03_NA08</strain>
    </source>
</reference>
<dbReference type="AlphaFoldDB" id="A0A6N7VTM3"/>
<dbReference type="CDD" id="cd09756">
    <property type="entry name" value="Cas5_I-E"/>
    <property type="match status" value="1"/>
</dbReference>
<dbReference type="GO" id="GO:0051607">
    <property type="term" value="P:defense response to virus"/>
    <property type="evidence" value="ECO:0007669"/>
    <property type="project" value="UniProtKB-KW"/>
</dbReference>
<dbReference type="InterPro" id="IPR021124">
    <property type="entry name" value="CRISPR-assoc_prot_Cas5"/>
</dbReference>
<dbReference type="GO" id="GO:0043571">
    <property type="term" value="P:maintenance of CRISPR repeat elements"/>
    <property type="evidence" value="ECO:0007669"/>
    <property type="project" value="InterPro"/>
</dbReference>
<name>A0A6N7VTM3_9ACTO</name>
<evidence type="ECO:0000313" key="3">
    <source>
        <dbReference type="Proteomes" id="UP000470875"/>
    </source>
</evidence>
<sequence length="231" mass="25711">MQSLLLKLKAPLQSWSHQSRFRSRSAGDEPTKSGVLGMLAAAQGRRRTDPIEDLVKLEFGVRIDQPGTLERDFQTAVDWRKGPPGTIVTRYYLADAVFVAAVSGPPEVLEQLQAAIASPKYPLYLGRRACPANADLLLGIKDGDVEAALRAEPWHAAPWYRKTKATEVYLPLLRDGRPEEVGDFRKDVPLSYASENRQYGLREVVEVESVRVHNDLGQSARDPFFEAVVKA</sequence>
<dbReference type="RefSeq" id="WP_154544534.1">
    <property type="nucleotide sequence ID" value="NZ_VULO01000006.1"/>
</dbReference>
<accession>A0A6N7VTM3</accession>
<dbReference type="GO" id="GO:0003723">
    <property type="term" value="F:RNA binding"/>
    <property type="evidence" value="ECO:0007669"/>
    <property type="project" value="InterPro"/>
</dbReference>
<keyword evidence="1" id="KW-0051">Antiviral defense</keyword>
<comment type="caution">
    <text evidence="2">The sequence shown here is derived from an EMBL/GenBank/DDBJ whole genome shotgun (WGS) entry which is preliminary data.</text>
</comment>